<dbReference type="GO" id="GO:0005634">
    <property type="term" value="C:nucleus"/>
    <property type="evidence" value="ECO:0007669"/>
    <property type="project" value="UniProtKB-SubCell"/>
</dbReference>
<evidence type="ECO:0000256" key="3">
    <source>
        <dbReference type="ARBA" id="ARBA00022737"/>
    </source>
</evidence>
<dbReference type="PANTHER" id="PTHR16515:SF49">
    <property type="entry name" value="GASTRULA ZINC FINGER PROTEIN XLCGF49.1-LIKE-RELATED"/>
    <property type="match status" value="1"/>
</dbReference>
<feature type="region of interest" description="Disordered" evidence="8">
    <location>
        <begin position="164"/>
        <end position="206"/>
    </location>
</feature>
<keyword evidence="11" id="KW-1185">Reference proteome</keyword>
<dbReference type="InterPro" id="IPR036236">
    <property type="entry name" value="Znf_C2H2_sf"/>
</dbReference>
<feature type="domain" description="C2H2-type" evidence="9">
    <location>
        <begin position="475"/>
        <end position="502"/>
    </location>
</feature>
<dbReference type="SUPFAM" id="SSF57667">
    <property type="entry name" value="beta-beta-alpha zinc fingers"/>
    <property type="match status" value="1"/>
</dbReference>
<proteinExistence type="predicted"/>
<evidence type="ECO:0000313" key="10">
    <source>
        <dbReference type="EMBL" id="KAG7459526.1"/>
    </source>
</evidence>
<dbReference type="FunFam" id="3.30.160.60:FF:002343">
    <property type="entry name" value="Zinc finger protein 33A"/>
    <property type="match status" value="1"/>
</dbReference>
<evidence type="ECO:0000259" key="9">
    <source>
        <dbReference type="PROSITE" id="PS50157"/>
    </source>
</evidence>
<comment type="caution">
    <text evidence="10">The sequence shown here is derived from an EMBL/GenBank/DDBJ whole genome shotgun (WGS) entry which is preliminary data.</text>
</comment>
<evidence type="ECO:0000313" key="11">
    <source>
        <dbReference type="Proteomes" id="UP001046870"/>
    </source>
</evidence>
<dbReference type="EMBL" id="JAFDVH010000019">
    <property type="protein sequence ID" value="KAG7459526.1"/>
    <property type="molecule type" value="Genomic_DNA"/>
</dbReference>
<evidence type="ECO:0000256" key="6">
    <source>
        <dbReference type="ARBA" id="ARBA00023242"/>
    </source>
</evidence>
<dbReference type="AlphaFoldDB" id="A0A9D3PIL6"/>
<dbReference type="PROSITE" id="PS50157">
    <property type="entry name" value="ZINC_FINGER_C2H2_2"/>
    <property type="match status" value="2"/>
</dbReference>
<feature type="domain" description="C2H2-type" evidence="9">
    <location>
        <begin position="447"/>
        <end position="474"/>
    </location>
</feature>
<feature type="region of interest" description="Disordered" evidence="8">
    <location>
        <begin position="402"/>
        <end position="449"/>
    </location>
</feature>
<feature type="region of interest" description="Disordered" evidence="8">
    <location>
        <begin position="59"/>
        <end position="104"/>
    </location>
</feature>
<dbReference type="FunFam" id="3.30.160.60:FF:000100">
    <property type="entry name" value="Zinc finger 45-like"/>
    <property type="match status" value="1"/>
</dbReference>
<keyword evidence="6" id="KW-0539">Nucleus</keyword>
<organism evidence="10 11">
    <name type="scientific">Megalops atlanticus</name>
    <name type="common">Tarpon</name>
    <name type="synonym">Clupea gigantea</name>
    <dbReference type="NCBI Taxonomy" id="7932"/>
    <lineage>
        <taxon>Eukaryota</taxon>
        <taxon>Metazoa</taxon>
        <taxon>Chordata</taxon>
        <taxon>Craniata</taxon>
        <taxon>Vertebrata</taxon>
        <taxon>Euteleostomi</taxon>
        <taxon>Actinopterygii</taxon>
        <taxon>Neopterygii</taxon>
        <taxon>Teleostei</taxon>
        <taxon>Elopiformes</taxon>
        <taxon>Megalopidae</taxon>
        <taxon>Megalops</taxon>
    </lineage>
</organism>
<keyword evidence="5" id="KW-0862">Zinc</keyword>
<dbReference type="GO" id="GO:0010468">
    <property type="term" value="P:regulation of gene expression"/>
    <property type="evidence" value="ECO:0007669"/>
    <property type="project" value="TreeGrafter"/>
</dbReference>
<reference evidence="10" key="1">
    <citation type="submission" date="2021-01" db="EMBL/GenBank/DDBJ databases">
        <authorList>
            <person name="Zahm M."/>
            <person name="Roques C."/>
            <person name="Cabau C."/>
            <person name="Klopp C."/>
            <person name="Donnadieu C."/>
            <person name="Jouanno E."/>
            <person name="Lampietro C."/>
            <person name="Louis A."/>
            <person name="Herpin A."/>
            <person name="Echchiki A."/>
            <person name="Berthelot C."/>
            <person name="Parey E."/>
            <person name="Roest-Crollius H."/>
            <person name="Braasch I."/>
            <person name="Postlethwait J."/>
            <person name="Bobe J."/>
            <person name="Montfort J."/>
            <person name="Bouchez O."/>
            <person name="Begum T."/>
            <person name="Mejri S."/>
            <person name="Adams A."/>
            <person name="Chen W.-J."/>
            <person name="Guiguen Y."/>
        </authorList>
    </citation>
    <scope>NUCLEOTIDE SEQUENCE</scope>
    <source>
        <strain evidence="10">YG-15Mar2019-1</strain>
        <tissue evidence="10">Brain</tissue>
    </source>
</reference>
<comment type="subcellular location">
    <subcellularLocation>
        <location evidence="1">Nucleus</location>
    </subcellularLocation>
</comment>
<evidence type="ECO:0000256" key="4">
    <source>
        <dbReference type="ARBA" id="ARBA00022771"/>
    </source>
</evidence>
<feature type="compositionally biased region" description="Polar residues" evidence="8">
    <location>
        <begin position="164"/>
        <end position="173"/>
    </location>
</feature>
<evidence type="ECO:0000256" key="2">
    <source>
        <dbReference type="ARBA" id="ARBA00022723"/>
    </source>
</evidence>
<dbReference type="PROSITE" id="PS00028">
    <property type="entry name" value="ZINC_FINGER_C2H2_1"/>
    <property type="match status" value="2"/>
</dbReference>
<evidence type="ECO:0000256" key="5">
    <source>
        <dbReference type="ARBA" id="ARBA00022833"/>
    </source>
</evidence>
<feature type="compositionally biased region" description="Basic and acidic residues" evidence="8">
    <location>
        <begin position="177"/>
        <end position="186"/>
    </location>
</feature>
<gene>
    <name evidence="10" type="ORF">MATL_G00211590</name>
</gene>
<dbReference type="SMART" id="SM00355">
    <property type="entry name" value="ZnF_C2H2"/>
    <property type="match status" value="2"/>
</dbReference>
<sequence length="502" mass="53858">MMNGALYISFFQGQLESAMEQVVQLAVQEITKTVGSSLNSMLQETTAKDQDNQRLRLKLQSRQADSGGVGNASVSGEGKMEGNEASDGTKSQPHTPSQSTEHAVHTNTHWLEQKGRAVGQLKVVMEQVLKFAVCELTKIVEDSFDDLLLEMMKKEKENKDLNLRLQQTQDQPNSGKDGAKAGKASEKASGSPSNVGSSKRDQEAQESLGSLEFGADVFQAKKPTEAATVPEKQTVLSVSQDWVPILDKVFGQKWCSDLWQVKEMGGGAGETGTGTGAASFPNPECYLQERVDSPLVSSTLLEEGPGDGEGKLPWLQPEQMEGNSASADFKGAAGVSTTGCLSPVTSEGHHHSGEDSQLRSPSMLHRLLTLPSQGLGQLLCGEPSIEPLPAQAEVSPDIPELHADVKSPTKDPASSPSEEDEEEGGASAANCSPPEPKCRASAGRKTYPCRQCGKKFGRLPLLKMHQQTHREASPVSCTACGKRFTQASRLQAHQRTHVGKKT</sequence>
<evidence type="ECO:0000256" key="7">
    <source>
        <dbReference type="PROSITE-ProRule" id="PRU00042"/>
    </source>
</evidence>
<keyword evidence="4 7" id="KW-0863">Zinc-finger</keyword>
<keyword evidence="2" id="KW-0479">Metal-binding</keyword>
<keyword evidence="3" id="KW-0677">Repeat</keyword>
<dbReference type="OrthoDB" id="8961020at2759"/>
<name>A0A9D3PIL6_MEGAT</name>
<protein>
    <recommendedName>
        <fullName evidence="9">C2H2-type domain-containing protein</fullName>
    </recommendedName>
</protein>
<dbReference type="InterPro" id="IPR050331">
    <property type="entry name" value="Zinc_finger"/>
</dbReference>
<feature type="compositionally biased region" description="Basic and acidic residues" evidence="8">
    <location>
        <begin position="347"/>
        <end position="357"/>
    </location>
</feature>
<dbReference type="GO" id="GO:0008270">
    <property type="term" value="F:zinc ion binding"/>
    <property type="evidence" value="ECO:0007669"/>
    <property type="project" value="UniProtKB-KW"/>
</dbReference>
<dbReference type="InterPro" id="IPR013087">
    <property type="entry name" value="Znf_C2H2_type"/>
</dbReference>
<evidence type="ECO:0000256" key="8">
    <source>
        <dbReference type="SAM" id="MobiDB-lite"/>
    </source>
</evidence>
<accession>A0A9D3PIL6</accession>
<feature type="region of interest" description="Disordered" evidence="8">
    <location>
        <begin position="338"/>
        <end position="360"/>
    </location>
</feature>
<dbReference type="Gene3D" id="3.30.160.60">
    <property type="entry name" value="Classic Zinc Finger"/>
    <property type="match status" value="2"/>
</dbReference>
<feature type="compositionally biased region" description="Polar residues" evidence="8">
    <location>
        <begin position="86"/>
        <end position="104"/>
    </location>
</feature>
<dbReference type="PANTHER" id="PTHR16515">
    <property type="entry name" value="PR DOMAIN ZINC FINGER PROTEIN"/>
    <property type="match status" value="1"/>
</dbReference>
<evidence type="ECO:0000256" key="1">
    <source>
        <dbReference type="ARBA" id="ARBA00004123"/>
    </source>
</evidence>
<dbReference type="Proteomes" id="UP001046870">
    <property type="component" value="Chromosome 19"/>
</dbReference>
<dbReference type="Pfam" id="PF00096">
    <property type="entry name" value="zf-C2H2"/>
    <property type="match status" value="2"/>
</dbReference>